<keyword evidence="19" id="KW-1185">Reference proteome</keyword>
<dbReference type="GO" id="GO:0061630">
    <property type="term" value="F:ubiquitin protein ligase activity"/>
    <property type="evidence" value="ECO:0007669"/>
    <property type="project" value="UniProtKB-EC"/>
</dbReference>
<dbReference type="Pfam" id="PF00008">
    <property type="entry name" value="EGF"/>
    <property type="match status" value="1"/>
</dbReference>
<reference evidence="18" key="1">
    <citation type="submission" date="2021-02" db="EMBL/GenBank/DDBJ databases">
        <authorList>
            <person name="Nowell W R."/>
        </authorList>
    </citation>
    <scope>NUCLEOTIDE SEQUENCE</scope>
    <source>
        <strain evidence="18">Ploen Becks lab</strain>
    </source>
</reference>
<evidence type="ECO:0000313" key="18">
    <source>
        <dbReference type="EMBL" id="CAF0816170.1"/>
    </source>
</evidence>
<dbReference type="PROSITE" id="PS01186">
    <property type="entry name" value="EGF_2"/>
    <property type="match status" value="1"/>
</dbReference>
<feature type="compositionally biased region" description="Polar residues" evidence="15">
    <location>
        <begin position="648"/>
        <end position="657"/>
    </location>
</feature>
<dbReference type="AlphaFoldDB" id="A0A813TN64"/>
<proteinExistence type="predicted"/>
<evidence type="ECO:0000256" key="6">
    <source>
        <dbReference type="ARBA" id="ARBA00022723"/>
    </source>
</evidence>
<evidence type="ECO:0000256" key="5">
    <source>
        <dbReference type="ARBA" id="ARBA00022679"/>
    </source>
</evidence>
<comment type="caution">
    <text evidence="12">Lacks conserved residue(s) required for the propagation of feature annotation.</text>
</comment>
<dbReference type="InterPro" id="IPR001881">
    <property type="entry name" value="EGF-like_Ca-bd_dom"/>
</dbReference>
<evidence type="ECO:0000256" key="7">
    <source>
        <dbReference type="ARBA" id="ARBA00022737"/>
    </source>
</evidence>
<feature type="domain" description="EGF-like" evidence="16">
    <location>
        <begin position="433"/>
        <end position="469"/>
    </location>
</feature>
<evidence type="ECO:0000256" key="4">
    <source>
        <dbReference type="ARBA" id="ARBA00022536"/>
    </source>
</evidence>
<sequence length="1036" mass="117768">MTSELEAFNETVNFKCLELINSSYLAAGTHNGRIYILNYINMSLFTILKHNNSSINDLLLINRTILVSASEDGSLKFLNIETLSELKYINKAHNQSIKTLRLFRDSSFISMSSNLLLKEWRLFDFQQISIITTFCASIIRSVDVFYNVNLVIGCDISTRVFNSPRSFLYLVTPEKPTIVLKILKYPFVACGLQNGKIFILDINTQIFNHAFDAHNTTITAIEYLQNNILITSCLGNFLKIWNLTSKKIINEYKLSGPINDITSVGNFTLNNEIQLTNDEVFATKFETIEDDFIVESERKFLETTESTEAQILISEKPISNSSNRTNLDEVKYETIKFEMSDLNKVIKILEMNFDLNDCLKNCSNQGRCKFIEKKKNFLCECDVGFYGESCQKDSNPCSSNPCLNKGLCVTLEKSSFKCECLSDYYGGEFCEQELDLCQNVTCSSQGRCLVQNHKPRCICYSSYHGEKCQFESNEELFIFGMSNLLDGSSTLETPSAVPDEASIDSTTSIQTNQTITPPSPPPPPLAASTQNLGFCYSCNRRSLIDTSNFSCSNCSSGFVELISDSNTTTRTRPLHDLDSILHNPLFRYINDINSHELNETSTISSSSSSDNLNNNSSNDRESESFFSRFRVGLRRHEMSSRNRFRNYTGDTSEDSLTSSSSRRRSRSPPILGRANLRSYSRTRFLDNIEDESNMFIDHGAIIITTLINQLRNRGAAPASDTQIQNIPLISIDQKLVDDSSQCAVCMDDFALNEQAKKLPCKHLFHDSCIAQWLKLHATCPVCRNNINGEESNNSNGSTSNLLNDNGPTFFNFIPFTDEPTSPNTTNNTTTTPPTQSITTRSNPIQRRNHNIMSYLRNPSYYRVHIRPNLNSSDTQRSDSNNTEPIVSRLRSGIRVTTRLNNDREPIETTNSDVDTRLGHRLNLNQMMQQFISRHRADELNTPRDREQTLRSSIRVSTRLTNSEPTNTDNNSNTRYNNMMQHLMHQYRQGERTLNVNREMGTNTDDDVIEIEPERSNQEESNSRQNDDIPNAKRRRV</sequence>
<dbReference type="FunFam" id="3.30.40.10:FF:000069">
    <property type="entry name" value="E3 ubiquitin-protein ligase RNF115"/>
    <property type="match status" value="1"/>
</dbReference>
<keyword evidence="5" id="KW-0808">Transferase</keyword>
<dbReference type="SUPFAM" id="SSF57196">
    <property type="entry name" value="EGF/Laminin"/>
    <property type="match status" value="1"/>
</dbReference>
<feature type="region of interest" description="Disordered" evidence="15">
    <location>
        <begin position="600"/>
        <end position="620"/>
    </location>
</feature>
<dbReference type="InterPro" id="IPR051022">
    <property type="entry name" value="Notch_Cell-Fate_Det"/>
</dbReference>
<dbReference type="EMBL" id="CAJNOC010000910">
    <property type="protein sequence ID" value="CAF0816170.1"/>
    <property type="molecule type" value="Genomic_DNA"/>
</dbReference>
<keyword evidence="11 12" id="KW-1015">Disulfide bond</keyword>
<dbReference type="Gene3D" id="2.10.25.10">
    <property type="entry name" value="Laminin"/>
    <property type="match status" value="2"/>
</dbReference>
<evidence type="ECO:0000259" key="17">
    <source>
        <dbReference type="PROSITE" id="PS50089"/>
    </source>
</evidence>
<feature type="domain" description="EGF-like" evidence="16">
    <location>
        <begin position="354"/>
        <end position="391"/>
    </location>
</feature>
<dbReference type="EC" id="2.3.2.27" evidence="3"/>
<comment type="caution">
    <text evidence="18">The sequence shown here is derived from an EMBL/GenBank/DDBJ whole genome shotgun (WGS) entry which is preliminary data.</text>
</comment>
<feature type="compositionally biased region" description="Basic and acidic residues" evidence="15">
    <location>
        <begin position="1011"/>
        <end position="1030"/>
    </location>
</feature>
<dbReference type="InterPro" id="IPR001680">
    <property type="entry name" value="WD40_rpt"/>
</dbReference>
<feature type="region of interest" description="Disordered" evidence="15">
    <location>
        <begin position="935"/>
        <end position="973"/>
    </location>
</feature>
<feature type="region of interest" description="Disordered" evidence="15">
    <location>
        <begin position="817"/>
        <end position="848"/>
    </location>
</feature>
<dbReference type="GO" id="GO:0005509">
    <property type="term" value="F:calcium ion binding"/>
    <property type="evidence" value="ECO:0007669"/>
    <property type="project" value="InterPro"/>
</dbReference>
<keyword evidence="8 13" id="KW-0863">Zinc-finger</keyword>
<dbReference type="PROSITE" id="PS00022">
    <property type="entry name" value="EGF_1"/>
    <property type="match status" value="2"/>
</dbReference>
<feature type="region of interest" description="Disordered" evidence="15">
    <location>
        <begin position="642"/>
        <end position="671"/>
    </location>
</feature>
<dbReference type="GO" id="GO:0008270">
    <property type="term" value="F:zinc ion binding"/>
    <property type="evidence" value="ECO:0007669"/>
    <property type="project" value="UniProtKB-KW"/>
</dbReference>
<dbReference type="SMART" id="SM00184">
    <property type="entry name" value="RING"/>
    <property type="match status" value="1"/>
</dbReference>
<dbReference type="PROSITE" id="PS50082">
    <property type="entry name" value="WD_REPEATS_2"/>
    <property type="match status" value="1"/>
</dbReference>
<keyword evidence="6" id="KW-0479">Metal-binding</keyword>
<evidence type="ECO:0000256" key="9">
    <source>
        <dbReference type="ARBA" id="ARBA00022786"/>
    </source>
</evidence>
<evidence type="ECO:0000256" key="15">
    <source>
        <dbReference type="SAM" id="MobiDB-lite"/>
    </source>
</evidence>
<dbReference type="Proteomes" id="UP000663879">
    <property type="component" value="Unassembled WGS sequence"/>
</dbReference>
<feature type="disulfide bond" evidence="12">
    <location>
        <begin position="358"/>
        <end position="368"/>
    </location>
</feature>
<evidence type="ECO:0000256" key="2">
    <source>
        <dbReference type="ARBA" id="ARBA00004906"/>
    </source>
</evidence>
<dbReference type="SUPFAM" id="SSF50978">
    <property type="entry name" value="WD40 repeat-like"/>
    <property type="match status" value="1"/>
</dbReference>
<feature type="domain" description="RING-type" evidence="17">
    <location>
        <begin position="742"/>
        <end position="783"/>
    </location>
</feature>
<feature type="disulfide bond" evidence="12">
    <location>
        <begin position="362"/>
        <end position="379"/>
    </location>
</feature>
<evidence type="ECO:0000256" key="3">
    <source>
        <dbReference type="ARBA" id="ARBA00012483"/>
    </source>
</evidence>
<evidence type="ECO:0000256" key="1">
    <source>
        <dbReference type="ARBA" id="ARBA00000900"/>
    </source>
</evidence>
<evidence type="ECO:0000256" key="11">
    <source>
        <dbReference type="ARBA" id="ARBA00023157"/>
    </source>
</evidence>
<keyword evidence="14" id="KW-0853">WD repeat</keyword>
<feature type="disulfide bond" evidence="12">
    <location>
        <begin position="381"/>
        <end position="390"/>
    </location>
</feature>
<comment type="catalytic activity">
    <reaction evidence="1">
        <text>S-ubiquitinyl-[E2 ubiquitin-conjugating enzyme]-L-cysteine + [acceptor protein]-L-lysine = [E2 ubiquitin-conjugating enzyme]-L-cysteine + N(6)-ubiquitinyl-[acceptor protein]-L-lysine.</text>
        <dbReference type="EC" id="2.3.2.27"/>
    </reaction>
</comment>
<gene>
    <name evidence="18" type="ORF">OXX778_LOCUS7222</name>
</gene>
<accession>A0A813TN64</accession>
<keyword evidence="4 12" id="KW-0245">EGF-like domain</keyword>
<dbReference type="InterPro" id="IPR036322">
    <property type="entry name" value="WD40_repeat_dom_sf"/>
</dbReference>
<dbReference type="PANTHER" id="PTHR24049">
    <property type="entry name" value="CRUMBS FAMILY MEMBER"/>
    <property type="match status" value="1"/>
</dbReference>
<evidence type="ECO:0000259" key="16">
    <source>
        <dbReference type="PROSITE" id="PS50026"/>
    </source>
</evidence>
<feature type="compositionally biased region" description="Low complexity" evidence="15">
    <location>
        <begin position="819"/>
        <end position="841"/>
    </location>
</feature>
<dbReference type="InterPro" id="IPR000742">
    <property type="entry name" value="EGF"/>
</dbReference>
<dbReference type="InterPro" id="IPR013083">
    <property type="entry name" value="Znf_RING/FYVE/PHD"/>
</dbReference>
<dbReference type="InterPro" id="IPR009030">
    <property type="entry name" value="Growth_fac_rcpt_cys_sf"/>
</dbReference>
<feature type="region of interest" description="Disordered" evidence="15">
    <location>
        <begin position="868"/>
        <end position="889"/>
    </location>
</feature>
<dbReference type="OrthoDB" id="8062037at2759"/>
<keyword evidence="9" id="KW-0833">Ubl conjugation pathway</keyword>
<feature type="disulfide bond" evidence="12">
    <location>
        <begin position="459"/>
        <end position="468"/>
    </location>
</feature>
<feature type="compositionally biased region" description="Basic and acidic residues" evidence="15">
    <location>
        <begin position="935"/>
        <end position="948"/>
    </location>
</feature>
<dbReference type="PANTHER" id="PTHR24049:SF29">
    <property type="entry name" value="EGF-LIKE DOMAIN-CONTAINING PROTEIN"/>
    <property type="match status" value="1"/>
</dbReference>
<feature type="compositionally biased region" description="Polar residues" evidence="15">
    <location>
        <begin position="949"/>
        <end position="964"/>
    </location>
</feature>
<name>A0A813TN64_9BILA</name>
<dbReference type="PROSITE" id="PS50026">
    <property type="entry name" value="EGF_3"/>
    <property type="match status" value="3"/>
</dbReference>
<feature type="compositionally biased region" description="Low complexity" evidence="15">
    <location>
        <begin position="600"/>
        <end position="617"/>
    </location>
</feature>
<dbReference type="Gene3D" id="3.30.40.10">
    <property type="entry name" value="Zinc/RING finger domain, C3HC4 (zinc finger)"/>
    <property type="match status" value="1"/>
</dbReference>
<organism evidence="18 19">
    <name type="scientific">Brachionus calyciflorus</name>
    <dbReference type="NCBI Taxonomy" id="104777"/>
    <lineage>
        <taxon>Eukaryota</taxon>
        <taxon>Metazoa</taxon>
        <taxon>Spiralia</taxon>
        <taxon>Gnathifera</taxon>
        <taxon>Rotifera</taxon>
        <taxon>Eurotatoria</taxon>
        <taxon>Monogononta</taxon>
        <taxon>Pseudotrocha</taxon>
        <taxon>Ploima</taxon>
        <taxon>Brachionidae</taxon>
        <taxon>Brachionus</taxon>
    </lineage>
</organism>
<evidence type="ECO:0000256" key="13">
    <source>
        <dbReference type="PROSITE-ProRule" id="PRU00175"/>
    </source>
</evidence>
<dbReference type="SUPFAM" id="SSF57850">
    <property type="entry name" value="RING/U-box"/>
    <property type="match status" value="1"/>
</dbReference>
<dbReference type="InterPro" id="IPR001841">
    <property type="entry name" value="Znf_RING"/>
</dbReference>
<keyword evidence="7" id="KW-0677">Repeat</keyword>
<protein>
    <recommendedName>
        <fullName evidence="3">RING-type E3 ubiquitin transferase</fullName>
        <ecNumber evidence="3">2.3.2.27</ecNumber>
    </recommendedName>
</protein>
<feature type="region of interest" description="Disordered" evidence="15">
    <location>
        <begin position="1000"/>
        <end position="1036"/>
    </location>
</feature>
<dbReference type="Pfam" id="PF13639">
    <property type="entry name" value="zf-RING_2"/>
    <property type="match status" value="1"/>
</dbReference>
<dbReference type="SMART" id="SM00320">
    <property type="entry name" value="WD40"/>
    <property type="match status" value="3"/>
</dbReference>
<evidence type="ECO:0000256" key="8">
    <source>
        <dbReference type="ARBA" id="ARBA00022771"/>
    </source>
</evidence>
<dbReference type="GO" id="GO:0000209">
    <property type="term" value="P:protein polyubiquitination"/>
    <property type="evidence" value="ECO:0007669"/>
    <property type="project" value="UniProtKB-ARBA"/>
</dbReference>
<evidence type="ECO:0000313" key="19">
    <source>
        <dbReference type="Proteomes" id="UP000663879"/>
    </source>
</evidence>
<feature type="compositionally biased region" description="Polar residues" evidence="15">
    <location>
        <begin position="868"/>
        <end position="884"/>
    </location>
</feature>
<feature type="repeat" description="WD" evidence="14">
    <location>
        <begin position="211"/>
        <end position="251"/>
    </location>
</feature>
<dbReference type="PROSITE" id="PS50089">
    <property type="entry name" value="ZF_RING_2"/>
    <property type="match status" value="1"/>
</dbReference>
<evidence type="ECO:0000256" key="10">
    <source>
        <dbReference type="ARBA" id="ARBA00022833"/>
    </source>
</evidence>
<evidence type="ECO:0000256" key="14">
    <source>
        <dbReference type="PROSITE-ProRule" id="PRU00221"/>
    </source>
</evidence>
<keyword evidence="10" id="KW-0862">Zinc</keyword>
<dbReference type="Gene3D" id="2.130.10.10">
    <property type="entry name" value="YVTN repeat-like/Quinoprotein amine dehydrogenase"/>
    <property type="match status" value="2"/>
</dbReference>
<dbReference type="InterPro" id="IPR015943">
    <property type="entry name" value="WD40/YVTN_repeat-like_dom_sf"/>
</dbReference>
<dbReference type="SMART" id="SM00181">
    <property type="entry name" value="EGF"/>
    <property type="match status" value="3"/>
</dbReference>
<feature type="domain" description="EGF-like" evidence="16">
    <location>
        <begin position="393"/>
        <end position="431"/>
    </location>
</feature>
<dbReference type="SMART" id="SM00179">
    <property type="entry name" value="EGF_CA"/>
    <property type="match status" value="2"/>
</dbReference>
<dbReference type="SUPFAM" id="SSF57184">
    <property type="entry name" value="Growth factor receptor domain"/>
    <property type="match status" value="1"/>
</dbReference>
<comment type="pathway">
    <text evidence="2">Protein modification; protein ubiquitination.</text>
</comment>
<evidence type="ECO:0000256" key="12">
    <source>
        <dbReference type="PROSITE-ProRule" id="PRU00076"/>
    </source>
</evidence>